<dbReference type="AlphaFoldDB" id="A0A6A6P2V5"/>
<organism evidence="2 3">
    <name type="scientific">Lineolata rhizophorae</name>
    <dbReference type="NCBI Taxonomy" id="578093"/>
    <lineage>
        <taxon>Eukaryota</taxon>
        <taxon>Fungi</taxon>
        <taxon>Dikarya</taxon>
        <taxon>Ascomycota</taxon>
        <taxon>Pezizomycotina</taxon>
        <taxon>Dothideomycetes</taxon>
        <taxon>Dothideomycetes incertae sedis</taxon>
        <taxon>Lineolatales</taxon>
        <taxon>Lineolataceae</taxon>
        <taxon>Lineolata</taxon>
    </lineage>
</organism>
<sequence>MFPRISKFRGIRCARKIIPQSGSPCISFSDANRSGMPALNRTPNNTASSQITRALWLSESVRDGFYVYMGGRVQMRSESVLNEATEWRRNSYRQCPHVDMSSVWIPSVPPCKLSSGPLNAMQLISHFASRSCNLPFDCYKVGRGLGKCLALGLEGTRSSIHACLWHGGQMIHTRPTRASLRASLWNQQMSSFTVYSEYNRYPLIRRARTHAKPSCGSPRNIEQYKASAEEAEAERRSSGGEGKHSQWSECSLTRKHPPSASVFFRQRET</sequence>
<feature type="compositionally biased region" description="Basic and acidic residues" evidence="1">
    <location>
        <begin position="233"/>
        <end position="246"/>
    </location>
</feature>
<dbReference type="EMBL" id="MU001678">
    <property type="protein sequence ID" value="KAF2458361.1"/>
    <property type="molecule type" value="Genomic_DNA"/>
</dbReference>
<evidence type="ECO:0000313" key="3">
    <source>
        <dbReference type="Proteomes" id="UP000799766"/>
    </source>
</evidence>
<protein>
    <submittedName>
        <fullName evidence="2">Uncharacterized protein</fullName>
    </submittedName>
</protein>
<keyword evidence="3" id="KW-1185">Reference proteome</keyword>
<feature type="region of interest" description="Disordered" evidence="1">
    <location>
        <begin position="211"/>
        <end position="269"/>
    </location>
</feature>
<name>A0A6A6P2V5_9PEZI</name>
<accession>A0A6A6P2V5</accession>
<evidence type="ECO:0000256" key="1">
    <source>
        <dbReference type="SAM" id="MobiDB-lite"/>
    </source>
</evidence>
<proteinExistence type="predicted"/>
<reference evidence="2" key="1">
    <citation type="journal article" date="2020" name="Stud. Mycol.">
        <title>101 Dothideomycetes genomes: a test case for predicting lifestyles and emergence of pathogens.</title>
        <authorList>
            <person name="Haridas S."/>
            <person name="Albert R."/>
            <person name="Binder M."/>
            <person name="Bloem J."/>
            <person name="Labutti K."/>
            <person name="Salamov A."/>
            <person name="Andreopoulos B."/>
            <person name="Baker S."/>
            <person name="Barry K."/>
            <person name="Bills G."/>
            <person name="Bluhm B."/>
            <person name="Cannon C."/>
            <person name="Castanera R."/>
            <person name="Culley D."/>
            <person name="Daum C."/>
            <person name="Ezra D."/>
            <person name="Gonzalez J."/>
            <person name="Henrissat B."/>
            <person name="Kuo A."/>
            <person name="Liang C."/>
            <person name="Lipzen A."/>
            <person name="Lutzoni F."/>
            <person name="Magnuson J."/>
            <person name="Mondo S."/>
            <person name="Nolan M."/>
            <person name="Ohm R."/>
            <person name="Pangilinan J."/>
            <person name="Park H.-J."/>
            <person name="Ramirez L."/>
            <person name="Alfaro M."/>
            <person name="Sun H."/>
            <person name="Tritt A."/>
            <person name="Yoshinaga Y."/>
            <person name="Zwiers L.-H."/>
            <person name="Turgeon B."/>
            <person name="Goodwin S."/>
            <person name="Spatafora J."/>
            <person name="Crous P."/>
            <person name="Grigoriev I."/>
        </authorList>
    </citation>
    <scope>NUCLEOTIDE SEQUENCE</scope>
    <source>
        <strain evidence="2">ATCC 16933</strain>
    </source>
</reference>
<gene>
    <name evidence="2" type="ORF">BDY21DRAFT_218353</name>
</gene>
<dbReference type="Proteomes" id="UP000799766">
    <property type="component" value="Unassembled WGS sequence"/>
</dbReference>
<evidence type="ECO:0000313" key="2">
    <source>
        <dbReference type="EMBL" id="KAF2458361.1"/>
    </source>
</evidence>